<gene>
    <name evidence="2" type="ORF">CEURO_LOCUS517</name>
</gene>
<dbReference type="EMBL" id="CAMAPE010000002">
    <property type="protein sequence ID" value="CAH9053555.1"/>
    <property type="molecule type" value="Genomic_DNA"/>
</dbReference>
<organism evidence="2 3">
    <name type="scientific">Cuscuta europaea</name>
    <name type="common">European dodder</name>
    <dbReference type="NCBI Taxonomy" id="41803"/>
    <lineage>
        <taxon>Eukaryota</taxon>
        <taxon>Viridiplantae</taxon>
        <taxon>Streptophyta</taxon>
        <taxon>Embryophyta</taxon>
        <taxon>Tracheophyta</taxon>
        <taxon>Spermatophyta</taxon>
        <taxon>Magnoliopsida</taxon>
        <taxon>eudicotyledons</taxon>
        <taxon>Gunneridae</taxon>
        <taxon>Pentapetalae</taxon>
        <taxon>asterids</taxon>
        <taxon>lamiids</taxon>
        <taxon>Solanales</taxon>
        <taxon>Convolvulaceae</taxon>
        <taxon>Cuscuteae</taxon>
        <taxon>Cuscuta</taxon>
        <taxon>Cuscuta subgen. Cuscuta</taxon>
    </lineage>
</organism>
<dbReference type="Proteomes" id="UP001152484">
    <property type="component" value="Unassembled WGS sequence"/>
</dbReference>
<comment type="caution">
    <text evidence="2">The sequence shown here is derived from an EMBL/GenBank/DDBJ whole genome shotgun (WGS) entry which is preliminary data.</text>
</comment>
<sequence length="129" mass="14157">MTNIGSPMLSGPKNLPFPMVLMITCLFWNVCGIGNTQSSDHLNLLCKNNNVNFLALIEPKINASKLNNKMMSFGFTNAISHSFNKIWIMWNNSLIVTVISDLSQCVNLSVMTLLVMGMACGNSLISLSI</sequence>
<dbReference type="Gene3D" id="3.60.10.10">
    <property type="entry name" value="Endonuclease/exonuclease/phosphatase"/>
    <property type="match status" value="1"/>
</dbReference>
<keyword evidence="1" id="KW-0472">Membrane</keyword>
<dbReference type="InterPro" id="IPR036691">
    <property type="entry name" value="Endo/exonu/phosph_ase_sf"/>
</dbReference>
<keyword evidence="1" id="KW-0812">Transmembrane</keyword>
<dbReference type="OrthoDB" id="1300573at2759"/>
<name>A0A9P0YGM2_CUSEU</name>
<reference evidence="2" key="1">
    <citation type="submission" date="2022-07" db="EMBL/GenBank/DDBJ databases">
        <authorList>
            <person name="Macas J."/>
            <person name="Novak P."/>
            <person name="Neumann P."/>
        </authorList>
    </citation>
    <scope>NUCLEOTIDE SEQUENCE</scope>
</reference>
<evidence type="ECO:0000256" key="1">
    <source>
        <dbReference type="SAM" id="Phobius"/>
    </source>
</evidence>
<accession>A0A9P0YGM2</accession>
<protein>
    <submittedName>
        <fullName evidence="2">Uncharacterized protein</fullName>
    </submittedName>
</protein>
<proteinExistence type="predicted"/>
<dbReference type="AlphaFoldDB" id="A0A9P0YGM2"/>
<evidence type="ECO:0000313" key="2">
    <source>
        <dbReference type="EMBL" id="CAH9053555.1"/>
    </source>
</evidence>
<evidence type="ECO:0000313" key="3">
    <source>
        <dbReference type="Proteomes" id="UP001152484"/>
    </source>
</evidence>
<feature type="transmembrane region" description="Helical" evidence="1">
    <location>
        <begin position="15"/>
        <end position="34"/>
    </location>
</feature>
<keyword evidence="3" id="KW-1185">Reference proteome</keyword>
<keyword evidence="1" id="KW-1133">Transmembrane helix</keyword>